<proteinExistence type="predicted"/>
<protein>
    <submittedName>
        <fullName evidence="1">Uncharacterized protein</fullName>
    </submittedName>
</protein>
<dbReference type="EMBL" id="CAAALY010251484">
    <property type="protein sequence ID" value="VEL36128.1"/>
    <property type="molecule type" value="Genomic_DNA"/>
</dbReference>
<comment type="caution">
    <text evidence="1">The sequence shown here is derived from an EMBL/GenBank/DDBJ whole genome shotgun (WGS) entry which is preliminary data.</text>
</comment>
<evidence type="ECO:0000313" key="2">
    <source>
        <dbReference type="Proteomes" id="UP000784294"/>
    </source>
</evidence>
<dbReference type="AlphaFoldDB" id="A0A448XGN8"/>
<dbReference type="Proteomes" id="UP000784294">
    <property type="component" value="Unassembled WGS sequence"/>
</dbReference>
<accession>A0A448XGN8</accession>
<reference evidence="1" key="1">
    <citation type="submission" date="2018-11" db="EMBL/GenBank/DDBJ databases">
        <authorList>
            <consortium name="Pathogen Informatics"/>
        </authorList>
    </citation>
    <scope>NUCLEOTIDE SEQUENCE</scope>
</reference>
<sequence>MPRLVLCSSSTYPHCGPANFCLQTLLRSTRKEEEFLPLESRNASKANVHNDSESCIFTQAASSIEVALIRILY</sequence>
<keyword evidence="2" id="KW-1185">Reference proteome</keyword>
<organism evidence="1 2">
    <name type="scientific">Protopolystoma xenopodis</name>
    <dbReference type="NCBI Taxonomy" id="117903"/>
    <lineage>
        <taxon>Eukaryota</taxon>
        <taxon>Metazoa</taxon>
        <taxon>Spiralia</taxon>
        <taxon>Lophotrochozoa</taxon>
        <taxon>Platyhelminthes</taxon>
        <taxon>Monogenea</taxon>
        <taxon>Polyopisthocotylea</taxon>
        <taxon>Polystomatidea</taxon>
        <taxon>Polystomatidae</taxon>
        <taxon>Protopolystoma</taxon>
    </lineage>
</organism>
<name>A0A448XGN8_9PLAT</name>
<gene>
    <name evidence="1" type="ORF">PXEA_LOCUS29568</name>
</gene>
<evidence type="ECO:0000313" key="1">
    <source>
        <dbReference type="EMBL" id="VEL36128.1"/>
    </source>
</evidence>